<dbReference type="Proteomes" id="UP001359886">
    <property type="component" value="Unassembled WGS sequence"/>
</dbReference>
<gene>
    <name evidence="1" type="ORF">V3330_03095</name>
</gene>
<reference evidence="1 2" key="1">
    <citation type="submission" date="2024-02" db="EMBL/GenBank/DDBJ databases">
        <title>A novel Wenzhouxiangellaceae bacterium, isolated from coastal sediments.</title>
        <authorList>
            <person name="Du Z.-J."/>
            <person name="Ye Y.-Q."/>
            <person name="Zhang X.-Y."/>
        </authorList>
    </citation>
    <scope>NUCLEOTIDE SEQUENCE [LARGE SCALE GENOMIC DNA]</scope>
    <source>
        <strain evidence="1 2">CH-27</strain>
    </source>
</reference>
<dbReference type="InterPro" id="IPR006311">
    <property type="entry name" value="TAT_signal"/>
</dbReference>
<dbReference type="PANTHER" id="PTHR43737:SF1">
    <property type="entry name" value="DUF1501 DOMAIN-CONTAINING PROTEIN"/>
    <property type="match status" value="1"/>
</dbReference>
<accession>A0AAW9R9Z5</accession>
<proteinExistence type="predicted"/>
<name>A0AAW9R9Z5_9GAMM</name>
<dbReference type="RefSeq" id="WP_354693927.1">
    <property type="nucleotide sequence ID" value="NZ_JAZHOG010000002.1"/>
</dbReference>
<dbReference type="EMBL" id="JAZHOG010000002">
    <property type="protein sequence ID" value="MEJ8566603.1"/>
    <property type="molecule type" value="Genomic_DNA"/>
</dbReference>
<organism evidence="1 2">
    <name type="scientific">Elongatibacter sediminis</name>
    <dbReference type="NCBI Taxonomy" id="3119006"/>
    <lineage>
        <taxon>Bacteria</taxon>
        <taxon>Pseudomonadati</taxon>
        <taxon>Pseudomonadota</taxon>
        <taxon>Gammaproteobacteria</taxon>
        <taxon>Chromatiales</taxon>
        <taxon>Wenzhouxiangellaceae</taxon>
        <taxon>Elongatibacter</taxon>
    </lineage>
</organism>
<protein>
    <submittedName>
        <fullName evidence="1">DUF1501 domain-containing protein</fullName>
    </submittedName>
</protein>
<dbReference type="PROSITE" id="PS51318">
    <property type="entry name" value="TAT"/>
    <property type="match status" value="1"/>
</dbReference>
<evidence type="ECO:0000313" key="2">
    <source>
        <dbReference type="Proteomes" id="UP001359886"/>
    </source>
</evidence>
<evidence type="ECO:0000313" key="1">
    <source>
        <dbReference type="EMBL" id="MEJ8566603.1"/>
    </source>
</evidence>
<dbReference type="AlphaFoldDB" id="A0AAW9R9Z5"/>
<sequence length="448" mass="48937">MSRLNRRQFIQAGGAAAMATAAPKLAFSANTYGDNILVFIFQRGGIDGLSFLAPMDGHADRGHYETLRANGTMIPSGSLQSLGNGWGLHPAAAPLVDLWTDNALGIVQAVGLPWANRSHFEAERYVELGTPGNRFTPTGWLTRHLQTADNLPPALVLPAVVTESTIRFSLLREPTAVTLRYPSSFDLDTNNYEEEQEAALSDIYALGATEQDVAGSQALAAQTIVEAIDWNNYLPANGATYPVRLDDPGRLTSFGDEMKIIAQLIKEDTGLRVAQTDFGGWDTHIDQGNLTTDGWFYENVRDLSEALLAFFTDLDVPSPNGKTWAERTTAIVYSEFGRRAFDNADAGTDHGWGNNLLAMGGGVNGGQLFGTWPGLHEQDLFQGADVWATTDYRSVLSECLLKRLRNNQIGQIFPGFTANDYQDHGVFSGSLVDPDFDDPEMIFRHGLE</sequence>
<comment type="caution">
    <text evidence="1">The sequence shown here is derived from an EMBL/GenBank/DDBJ whole genome shotgun (WGS) entry which is preliminary data.</text>
</comment>
<keyword evidence="2" id="KW-1185">Reference proteome</keyword>
<dbReference type="Pfam" id="PF07394">
    <property type="entry name" value="DUF1501"/>
    <property type="match status" value="1"/>
</dbReference>
<dbReference type="InterPro" id="IPR010869">
    <property type="entry name" value="DUF1501"/>
</dbReference>
<dbReference type="PANTHER" id="PTHR43737">
    <property type="entry name" value="BLL7424 PROTEIN"/>
    <property type="match status" value="1"/>
</dbReference>